<evidence type="ECO:0000313" key="3">
    <source>
        <dbReference type="Proteomes" id="UP000189674"/>
    </source>
</evidence>
<keyword evidence="3" id="KW-1185">Reference proteome</keyword>
<evidence type="ECO:0000256" key="1">
    <source>
        <dbReference type="SAM" id="SignalP"/>
    </source>
</evidence>
<organism evidence="2 3">
    <name type="scientific">Anaerohalosphaera lusitana</name>
    <dbReference type="NCBI Taxonomy" id="1936003"/>
    <lineage>
        <taxon>Bacteria</taxon>
        <taxon>Pseudomonadati</taxon>
        <taxon>Planctomycetota</taxon>
        <taxon>Phycisphaerae</taxon>
        <taxon>Sedimentisphaerales</taxon>
        <taxon>Anaerohalosphaeraceae</taxon>
        <taxon>Anaerohalosphaera</taxon>
    </lineage>
</organism>
<evidence type="ECO:0000313" key="2">
    <source>
        <dbReference type="EMBL" id="AQT67857.1"/>
    </source>
</evidence>
<reference evidence="3" key="1">
    <citation type="submission" date="2017-02" db="EMBL/GenBank/DDBJ databases">
        <title>Comparative genomics and description of representatives of a novel lineage of planctomycetes thriving in anoxic sediments.</title>
        <authorList>
            <person name="Spring S."/>
            <person name="Bunk B."/>
            <person name="Sproer C."/>
        </authorList>
    </citation>
    <scope>NUCLEOTIDE SEQUENCE [LARGE SCALE GENOMIC DNA]</scope>
    <source>
        <strain evidence="3">ST-NAGAB-D1</strain>
    </source>
</reference>
<feature type="chain" id="PRO_5012821158" evidence="1">
    <location>
        <begin position="23"/>
        <end position="422"/>
    </location>
</feature>
<dbReference type="STRING" id="1936003.STSP2_01009"/>
<dbReference type="EMBL" id="CP019791">
    <property type="protein sequence ID" value="AQT67857.1"/>
    <property type="molecule type" value="Genomic_DNA"/>
</dbReference>
<dbReference type="RefSeq" id="WP_205848003.1">
    <property type="nucleotide sequence ID" value="NZ_CP019791.1"/>
</dbReference>
<proteinExistence type="predicted"/>
<accession>A0A1U9NJ89</accession>
<dbReference type="Gene3D" id="2.40.160.10">
    <property type="entry name" value="Porin"/>
    <property type="match status" value="1"/>
</dbReference>
<sequence length="422" mass="48084" precursor="true">MRHYLVLFLVVFGLVLTPASFAEQDQENDTNVEIVEPKEYGEQTPVEKSWDEQLIPLQFGKVKVGGAFRFNYYNKDWNDDTEGDVDLDTLRVNFDLVDADPWIGSAEYRWYIPQNRGGTGQSYSFIHHAWLGYEFTDEEQIQAGVQQVPFGILPYASHNWFFQLPYYVGLEDDYDLGFKYIKNDGDWNMQLAYYPMDEGQGRGYSKDSARYSYDVVESDSLNSANEERHQFNGRVAYTAQHGPDAVSELGFSGQYSAIKNNDTDQYGEHYALGLHLDGQYGPWDAKLEAIRYDYNLDNPAGVSEDIVVMGAYDAPYNVAATGTMLVAGIQKTIPVNWGEIEEINVYNDYSVLFKDDSDFENSYQNVIGMSFALNRFFVYVDFAMGKRHPWLTGGWTNSLADGSGADGGDWQTRFNVNVGYYF</sequence>
<dbReference type="AlphaFoldDB" id="A0A1U9NJ89"/>
<protein>
    <submittedName>
        <fullName evidence="2">Phosphate-selective porin</fullName>
    </submittedName>
</protein>
<feature type="signal peptide" evidence="1">
    <location>
        <begin position="1"/>
        <end position="22"/>
    </location>
</feature>
<gene>
    <name evidence="2" type="ORF">STSP2_01009</name>
</gene>
<dbReference type="SUPFAM" id="SSF56935">
    <property type="entry name" value="Porins"/>
    <property type="match status" value="1"/>
</dbReference>
<dbReference type="InterPro" id="IPR010870">
    <property type="entry name" value="Porin_O/P"/>
</dbReference>
<name>A0A1U9NJ89_9BACT</name>
<dbReference type="InterPro" id="IPR023614">
    <property type="entry name" value="Porin_dom_sf"/>
</dbReference>
<dbReference type="KEGG" id="alus:STSP2_01009"/>
<dbReference type="Proteomes" id="UP000189674">
    <property type="component" value="Chromosome"/>
</dbReference>
<keyword evidence="1" id="KW-0732">Signal</keyword>
<dbReference type="Pfam" id="PF07396">
    <property type="entry name" value="Porin_O_P"/>
    <property type="match status" value="1"/>
</dbReference>